<dbReference type="GeneID" id="113689787"/>
<dbReference type="Proteomes" id="UP001652660">
    <property type="component" value="Chromosome 5c"/>
</dbReference>
<dbReference type="RefSeq" id="XP_071906576.1">
    <property type="nucleotide sequence ID" value="XM_072050475.1"/>
</dbReference>
<proteinExistence type="predicted"/>
<evidence type="ECO:0000313" key="1">
    <source>
        <dbReference type="Proteomes" id="UP001652660"/>
    </source>
</evidence>
<evidence type="ECO:0000313" key="3">
    <source>
        <dbReference type="RefSeq" id="XP_071906576.1"/>
    </source>
</evidence>
<dbReference type="RefSeq" id="XP_071906578.1">
    <property type="nucleotide sequence ID" value="XM_072050477.1"/>
</dbReference>
<protein>
    <submittedName>
        <fullName evidence="2 3">Uncharacterized protein isoform X1</fullName>
    </submittedName>
</protein>
<evidence type="ECO:0000313" key="5">
    <source>
        <dbReference type="RefSeq" id="XP_071906578.1"/>
    </source>
</evidence>
<name>A0ABM4UH14_COFAR</name>
<organism evidence="1 3">
    <name type="scientific">Coffea arabica</name>
    <name type="common">Arabian coffee</name>
    <dbReference type="NCBI Taxonomy" id="13443"/>
    <lineage>
        <taxon>Eukaryota</taxon>
        <taxon>Viridiplantae</taxon>
        <taxon>Streptophyta</taxon>
        <taxon>Embryophyta</taxon>
        <taxon>Tracheophyta</taxon>
        <taxon>Spermatophyta</taxon>
        <taxon>Magnoliopsida</taxon>
        <taxon>eudicotyledons</taxon>
        <taxon>Gunneridae</taxon>
        <taxon>Pentapetalae</taxon>
        <taxon>asterids</taxon>
        <taxon>lamiids</taxon>
        <taxon>Gentianales</taxon>
        <taxon>Rubiaceae</taxon>
        <taxon>Ixoroideae</taxon>
        <taxon>Gardenieae complex</taxon>
        <taxon>Bertiereae - Coffeeae clade</taxon>
        <taxon>Coffeeae</taxon>
        <taxon>Coffea</taxon>
    </lineage>
</organism>
<evidence type="ECO:0000313" key="2">
    <source>
        <dbReference type="RefSeq" id="XP_071906575.1"/>
    </source>
</evidence>
<dbReference type="Gene3D" id="2.40.50.140">
    <property type="entry name" value="Nucleic acid-binding proteins"/>
    <property type="match status" value="1"/>
</dbReference>
<reference evidence="2 3" key="1">
    <citation type="submission" date="2025-05" db="UniProtKB">
        <authorList>
            <consortium name="RefSeq"/>
        </authorList>
    </citation>
    <scope>IDENTIFICATION</scope>
    <source>
        <tissue evidence="2 3">Leaves</tissue>
    </source>
</reference>
<evidence type="ECO:0000313" key="4">
    <source>
        <dbReference type="RefSeq" id="XP_071906577.1"/>
    </source>
</evidence>
<dbReference type="RefSeq" id="XP_071906575.1">
    <property type="nucleotide sequence ID" value="XM_072050474.1"/>
</dbReference>
<sequence>MKLGNLRSGLDRMQCFLLRSLKKNLILDTTQISFYNLLRSLLSFFICNQLRRCRFDVNLADNTGNVTATLFGELAEKLLTYSALDAMQYFIRNVELPLEHVHEALKTKLFAVQIQPAQSRYGYLQQRYTVVHFYEENQGEENKSPSTSICINMASNFDETDNLGVTSPLAGFETAQISTTKKTKLALC</sequence>
<dbReference type="InterPro" id="IPR012340">
    <property type="entry name" value="NA-bd_OB-fold"/>
</dbReference>
<keyword evidence="1" id="KW-1185">Reference proteome</keyword>
<dbReference type="SUPFAM" id="SSF50249">
    <property type="entry name" value="Nucleic acid-binding proteins"/>
    <property type="match status" value="1"/>
</dbReference>
<dbReference type="RefSeq" id="XP_071906577.1">
    <property type="nucleotide sequence ID" value="XM_072050476.1"/>
</dbReference>
<accession>A0ABM4UH14</accession>
<gene>
    <name evidence="2 3 4 5" type="primary">LOC113689787</name>
</gene>